<comment type="caution">
    <text evidence="1">The sequence shown here is derived from an EMBL/GenBank/DDBJ whole genome shotgun (WGS) entry which is preliminary data.</text>
</comment>
<name>A0AAV4ESJ0_9GAST</name>
<accession>A0AAV4ESJ0</accession>
<sequence>MQKLKGNYSQAQQCHKKAAGKTEVTIMANERSCRELAVRDDTCRLMGNTYMAALRTLMHLICCWSCAGPK</sequence>
<gene>
    <name evidence="1" type="ORF">ElyMa_000169300</name>
</gene>
<dbReference type="Proteomes" id="UP000762676">
    <property type="component" value="Unassembled WGS sequence"/>
</dbReference>
<proteinExistence type="predicted"/>
<protein>
    <submittedName>
        <fullName evidence="1">Uncharacterized protein</fullName>
    </submittedName>
</protein>
<organism evidence="1 2">
    <name type="scientific">Elysia marginata</name>
    <dbReference type="NCBI Taxonomy" id="1093978"/>
    <lineage>
        <taxon>Eukaryota</taxon>
        <taxon>Metazoa</taxon>
        <taxon>Spiralia</taxon>
        <taxon>Lophotrochozoa</taxon>
        <taxon>Mollusca</taxon>
        <taxon>Gastropoda</taxon>
        <taxon>Heterobranchia</taxon>
        <taxon>Euthyneura</taxon>
        <taxon>Panpulmonata</taxon>
        <taxon>Sacoglossa</taxon>
        <taxon>Placobranchoidea</taxon>
        <taxon>Plakobranchidae</taxon>
        <taxon>Elysia</taxon>
    </lineage>
</organism>
<keyword evidence="2" id="KW-1185">Reference proteome</keyword>
<dbReference type="AlphaFoldDB" id="A0AAV4ESJ0"/>
<evidence type="ECO:0000313" key="1">
    <source>
        <dbReference type="EMBL" id="GFR64017.1"/>
    </source>
</evidence>
<dbReference type="EMBL" id="BMAT01000326">
    <property type="protein sequence ID" value="GFR64017.1"/>
    <property type="molecule type" value="Genomic_DNA"/>
</dbReference>
<reference evidence="1 2" key="1">
    <citation type="journal article" date="2021" name="Elife">
        <title>Chloroplast acquisition without the gene transfer in kleptoplastic sea slugs, Plakobranchus ocellatus.</title>
        <authorList>
            <person name="Maeda T."/>
            <person name="Takahashi S."/>
            <person name="Yoshida T."/>
            <person name="Shimamura S."/>
            <person name="Takaki Y."/>
            <person name="Nagai Y."/>
            <person name="Toyoda A."/>
            <person name="Suzuki Y."/>
            <person name="Arimoto A."/>
            <person name="Ishii H."/>
            <person name="Satoh N."/>
            <person name="Nishiyama T."/>
            <person name="Hasebe M."/>
            <person name="Maruyama T."/>
            <person name="Minagawa J."/>
            <person name="Obokata J."/>
            <person name="Shigenobu S."/>
        </authorList>
    </citation>
    <scope>NUCLEOTIDE SEQUENCE [LARGE SCALE GENOMIC DNA]</scope>
</reference>
<evidence type="ECO:0000313" key="2">
    <source>
        <dbReference type="Proteomes" id="UP000762676"/>
    </source>
</evidence>